<keyword evidence="2 9" id="KW-0813">Transport</keyword>
<keyword evidence="7 9" id="KW-0811">Translocation</keyword>
<comment type="similarity">
    <text evidence="9">Belongs to the TatA/E family.</text>
</comment>
<accession>A0A1H2GBQ6</accession>
<evidence type="ECO:0000256" key="1">
    <source>
        <dbReference type="ARBA" id="ARBA00004162"/>
    </source>
</evidence>
<protein>
    <recommendedName>
        <fullName evidence="9">Sec-independent protein translocase protein TatA</fullName>
    </recommendedName>
</protein>
<evidence type="ECO:0000256" key="9">
    <source>
        <dbReference type="HAMAP-Rule" id="MF_00236"/>
    </source>
</evidence>
<comment type="subcellular location">
    <subcellularLocation>
        <location evidence="1 9">Cell membrane</location>
        <topology evidence="1 9">Single-pass membrane protein</topology>
    </subcellularLocation>
</comment>
<evidence type="ECO:0000313" key="12">
    <source>
        <dbReference type="Proteomes" id="UP000243924"/>
    </source>
</evidence>
<evidence type="ECO:0000313" key="11">
    <source>
        <dbReference type="EMBL" id="SDU17083.1"/>
    </source>
</evidence>
<dbReference type="RefSeq" id="WP_092386834.1">
    <property type="nucleotide sequence ID" value="NZ_LT629787.1"/>
</dbReference>
<keyword evidence="5 9" id="KW-0653">Protein transport</keyword>
<dbReference type="Proteomes" id="UP000243924">
    <property type="component" value="Chromosome I"/>
</dbReference>
<dbReference type="HAMAP" id="MF_00236">
    <property type="entry name" value="TatA_E"/>
    <property type="match status" value="1"/>
</dbReference>
<evidence type="ECO:0000256" key="2">
    <source>
        <dbReference type="ARBA" id="ARBA00022448"/>
    </source>
</evidence>
<dbReference type="InterPro" id="IPR006312">
    <property type="entry name" value="TatA/E"/>
</dbReference>
<dbReference type="InterPro" id="IPR003369">
    <property type="entry name" value="TatA/B/E"/>
</dbReference>
<name>A0A1H2GBQ6_9GAMM</name>
<evidence type="ECO:0000256" key="8">
    <source>
        <dbReference type="ARBA" id="ARBA00023136"/>
    </source>
</evidence>
<evidence type="ECO:0000256" key="3">
    <source>
        <dbReference type="ARBA" id="ARBA00022475"/>
    </source>
</evidence>
<dbReference type="PANTHER" id="PTHR42982">
    <property type="entry name" value="SEC-INDEPENDENT PROTEIN TRANSLOCASE PROTEIN TATA"/>
    <property type="match status" value="1"/>
</dbReference>
<dbReference type="Pfam" id="PF02416">
    <property type="entry name" value="TatA_B_E"/>
    <property type="match status" value="1"/>
</dbReference>
<evidence type="ECO:0000256" key="6">
    <source>
        <dbReference type="ARBA" id="ARBA00022989"/>
    </source>
</evidence>
<dbReference type="AlphaFoldDB" id="A0A1H2GBQ6"/>
<keyword evidence="3 9" id="KW-1003">Cell membrane</keyword>
<dbReference type="STRING" id="1434072.SAMN05216210_2191"/>
<evidence type="ECO:0000256" key="7">
    <source>
        <dbReference type="ARBA" id="ARBA00023010"/>
    </source>
</evidence>
<dbReference type="OrthoDB" id="7066617at2"/>
<feature type="region of interest" description="Disordered" evidence="10">
    <location>
        <begin position="45"/>
        <end position="72"/>
    </location>
</feature>
<keyword evidence="6 9" id="KW-1133">Transmembrane helix</keyword>
<organism evidence="11 12">
    <name type="scientific">Halopseudomonas salegens</name>
    <dbReference type="NCBI Taxonomy" id="1434072"/>
    <lineage>
        <taxon>Bacteria</taxon>
        <taxon>Pseudomonadati</taxon>
        <taxon>Pseudomonadota</taxon>
        <taxon>Gammaproteobacteria</taxon>
        <taxon>Pseudomonadales</taxon>
        <taxon>Pseudomonadaceae</taxon>
        <taxon>Halopseudomonas</taxon>
    </lineage>
</organism>
<evidence type="ECO:0000256" key="10">
    <source>
        <dbReference type="SAM" id="MobiDB-lite"/>
    </source>
</evidence>
<keyword evidence="4 9" id="KW-0812">Transmembrane</keyword>
<feature type="transmembrane region" description="Helical" evidence="9">
    <location>
        <begin position="6"/>
        <end position="23"/>
    </location>
</feature>
<comment type="function">
    <text evidence="9">Part of the twin-arginine translocation (Tat) system that transports large folded proteins containing a characteristic twin-arginine motif in their signal peptide across membranes. TatA could form the protein-conducting channel of the Tat system.</text>
</comment>
<evidence type="ECO:0000256" key="5">
    <source>
        <dbReference type="ARBA" id="ARBA00022927"/>
    </source>
</evidence>
<dbReference type="GO" id="GO:0043953">
    <property type="term" value="P:protein transport by the Tat complex"/>
    <property type="evidence" value="ECO:0007669"/>
    <property type="project" value="UniProtKB-UniRule"/>
</dbReference>
<keyword evidence="8 9" id="KW-0472">Membrane</keyword>
<dbReference type="EMBL" id="LT629787">
    <property type="protein sequence ID" value="SDU17083.1"/>
    <property type="molecule type" value="Genomic_DNA"/>
</dbReference>
<dbReference type="PANTHER" id="PTHR42982:SF1">
    <property type="entry name" value="SEC-INDEPENDENT PROTEIN TRANSLOCASE PROTEIN TATA"/>
    <property type="match status" value="1"/>
</dbReference>
<keyword evidence="12" id="KW-1185">Reference proteome</keyword>
<evidence type="ECO:0000256" key="4">
    <source>
        <dbReference type="ARBA" id="ARBA00022692"/>
    </source>
</evidence>
<dbReference type="Gene3D" id="1.20.5.3310">
    <property type="match status" value="1"/>
</dbReference>
<proteinExistence type="inferred from homology"/>
<comment type="subunit">
    <text evidence="9">The Tat system comprises two distinct complexes: a TatABC complex, containing multiple copies of TatA, TatB and TatC subunits, and a separate TatA complex, containing only TatA subunits. Substrates initially bind to the TatABC complex, which probably triggers association of the separate TatA complex to form the active translocon.</text>
</comment>
<sequence>MGTSGVSIGSLLMVLVIVMLLFGSRRLRTIGSDLGGVVHGFRSAVSDTEQPDASNRTSSEKQVSVLLKQQSR</sequence>
<dbReference type="GO" id="GO:0008320">
    <property type="term" value="F:protein transmembrane transporter activity"/>
    <property type="evidence" value="ECO:0007669"/>
    <property type="project" value="UniProtKB-UniRule"/>
</dbReference>
<gene>
    <name evidence="9" type="primary">tatA</name>
    <name evidence="11" type="ORF">SAMN05216210_2191</name>
</gene>
<dbReference type="GO" id="GO:0033281">
    <property type="term" value="C:TAT protein transport complex"/>
    <property type="evidence" value="ECO:0007669"/>
    <property type="project" value="UniProtKB-UniRule"/>
</dbReference>
<reference evidence="12" key="1">
    <citation type="submission" date="2016-10" db="EMBL/GenBank/DDBJ databases">
        <authorList>
            <person name="Varghese N."/>
            <person name="Submissions S."/>
        </authorList>
    </citation>
    <scope>NUCLEOTIDE SEQUENCE [LARGE SCALE GENOMIC DNA]</scope>
    <source>
        <strain evidence="12">CECT 8338</strain>
    </source>
</reference>